<sequence>MTYEITYQFPNEIMYQKEGPFVSLYQPTHRHFPGNKQDPIVFKNLLRELEQSLSKKYDEKLIESIMKPFHELEEDTNFWNTTAEGMAVLASRNKCIVYNLQNPIKEFATVAESLHIKPLIKAFQSLERYHLLGFNRTSFTLYQGNRYGFSEIILPPDTPKTLEEVLGTQLTDSYLSHASYGGAGSNPMYHGHGDAKQEIDNDTEKFFRYVDRFVLENFSKPYKLPLILVSLKEYHSQFKHVSNNPYVIEEGIHIAFDSLKNDELTRKALEIIKPIIREKMVNVVESYNKAVSESLGSSDLAEIAKAAFNSRIETLMIEDHKIVPGKIDYQTGELEFGSIDDPDCGDILEDIAELTLMRKGDVLILPKEEMPNTTGVSAMYRF</sequence>
<dbReference type="InterPro" id="IPR041289">
    <property type="entry name" value="Bact_RF_family3"/>
</dbReference>
<dbReference type="AlphaFoldDB" id="A0A644WBG1"/>
<proteinExistence type="predicted"/>
<gene>
    <name evidence="1" type="ORF">SDC9_47090</name>
</gene>
<dbReference type="EMBL" id="VSSQ01000757">
    <property type="protein sequence ID" value="MPM00857.1"/>
    <property type="molecule type" value="Genomic_DNA"/>
</dbReference>
<accession>A0A644WBG1</accession>
<comment type="caution">
    <text evidence="1">The sequence shown here is derived from an EMBL/GenBank/DDBJ whole genome shotgun (WGS) entry which is preliminary data.</text>
</comment>
<organism evidence="1">
    <name type="scientific">bioreactor metagenome</name>
    <dbReference type="NCBI Taxonomy" id="1076179"/>
    <lineage>
        <taxon>unclassified sequences</taxon>
        <taxon>metagenomes</taxon>
        <taxon>ecological metagenomes</taxon>
    </lineage>
</organism>
<dbReference type="Pfam" id="PF18845">
    <property type="entry name" value="baeRF_family3"/>
    <property type="match status" value="1"/>
</dbReference>
<evidence type="ECO:0000313" key="1">
    <source>
        <dbReference type="EMBL" id="MPM00857.1"/>
    </source>
</evidence>
<name>A0A644WBG1_9ZZZZ</name>
<protein>
    <submittedName>
        <fullName evidence="1">Uncharacterized protein</fullName>
    </submittedName>
</protein>
<reference evidence="1" key="1">
    <citation type="submission" date="2019-08" db="EMBL/GenBank/DDBJ databases">
        <authorList>
            <person name="Kucharzyk K."/>
            <person name="Murdoch R.W."/>
            <person name="Higgins S."/>
            <person name="Loffler F."/>
        </authorList>
    </citation>
    <scope>NUCLEOTIDE SEQUENCE</scope>
</reference>